<comment type="caution">
    <text evidence="3">The sequence shown here is derived from an EMBL/GenBank/DDBJ whole genome shotgun (WGS) entry which is preliminary data.</text>
</comment>
<dbReference type="OrthoDB" id="421154at2759"/>
<accession>S9V7C0</accession>
<dbReference type="PANTHER" id="PTHR13247">
    <property type="entry name" value="TETRATRICOPEPTIDE REPEAT PROTEIN 11 TPR REPEAT PROTEIN 11"/>
    <property type="match status" value="1"/>
</dbReference>
<keyword evidence="2" id="KW-0812">Transmembrane</keyword>
<dbReference type="AlphaFoldDB" id="S9V7C0"/>
<proteinExistence type="predicted"/>
<evidence type="ECO:0000313" key="4">
    <source>
        <dbReference type="Proteomes" id="UP000015354"/>
    </source>
</evidence>
<evidence type="ECO:0008006" key="5">
    <source>
        <dbReference type="Google" id="ProtNLM"/>
    </source>
</evidence>
<dbReference type="Pfam" id="PF14853">
    <property type="entry name" value="Fis1_TPR_C"/>
    <property type="match status" value="1"/>
</dbReference>
<evidence type="ECO:0000256" key="1">
    <source>
        <dbReference type="SAM" id="MobiDB-lite"/>
    </source>
</evidence>
<reference evidence="3 4" key="1">
    <citation type="journal article" date="2013" name="PLoS ONE">
        <title>Predicting the Proteins of Angomonas deanei, Strigomonas culicis and Their Respective Endosymbionts Reveals New Aspects of the Trypanosomatidae Family.</title>
        <authorList>
            <person name="Motta M.C."/>
            <person name="Martins A.C."/>
            <person name="de Souza S.S."/>
            <person name="Catta-Preta C.M."/>
            <person name="Silva R."/>
            <person name="Klein C.C."/>
            <person name="de Almeida L.G."/>
            <person name="de Lima Cunha O."/>
            <person name="Ciapina L.P."/>
            <person name="Brocchi M."/>
            <person name="Colabardini A.C."/>
            <person name="de Araujo Lima B."/>
            <person name="Machado C.R."/>
            <person name="de Almeida Soares C.M."/>
            <person name="Probst C.M."/>
            <person name="de Menezes C.B."/>
            <person name="Thompson C.E."/>
            <person name="Bartholomeu D.C."/>
            <person name="Gradia D.F."/>
            <person name="Pavoni D.P."/>
            <person name="Grisard E.C."/>
            <person name="Fantinatti-Garboggini F."/>
            <person name="Marchini F.K."/>
            <person name="Rodrigues-Luiz G.F."/>
            <person name="Wagner G."/>
            <person name="Goldman G.H."/>
            <person name="Fietto J.L."/>
            <person name="Elias M.C."/>
            <person name="Goldman M.H."/>
            <person name="Sagot M.F."/>
            <person name="Pereira M."/>
            <person name="Stoco P.H."/>
            <person name="de Mendonca-Neto R.P."/>
            <person name="Teixeira S.M."/>
            <person name="Maciel T.E."/>
            <person name="de Oliveira Mendes T.A."/>
            <person name="Urmenyi T.P."/>
            <person name="de Souza W."/>
            <person name="Schenkman S."/>
            <person name="de Vasconcelos A.T."/>
        </authorList>
    </citation>
    <scope>NUCLEOTIDE SEQUENCE [LARGE SCALE GENOMIC DNA]</scope>
</reference>
<dbReference type="GO" id="GO:0005741">
    <property type="term" value="C:mitochondrial outer membrane"/>
    <property type="evidence" value="ECO:0007669"/>
    <property type="project" value="TreeGrafter"/>
</dbReference>
<name>S9V7C0_9TRYP</name>
<keyword evidence="2" id="KW-1133">Transmembrane helix</keyword>
<dbReference type="PANTHER" id="PTHR13247:SF0">
    <property type="entry name" value="MITOCHONDRIAL FISSION 1 PROTEIN"/>
    <property type="match status" value="1"/>
</dbReference>
<dbReference type="InterPro" id="IPR016543">
    <property type="entry name" value="Fis1"/>
</dbReference>
<sequence>MERMEELFRQNPNLERLLRPNADELAGLSESIRTLREDLERAPESLEVVFQLGAALVSHSRKSFIEEGLNLMQTLVCTRWQSNWSKMKNMENDRDYKAFECSEGAVPRGVTLSVPTAPPDSDSDRDMELGESVPVVSSSTSEDGDGGSEGLPPLHLKLAAPSSIAPAQMDDLALYHYYLGLGWIKLDELSRARNCVQQMLLLAPYNKQGRALMEYIKVAERRGTAATTAQAVAGLGFLFGAAALVGAAFSKRS</sequence>
<evidence type="ECO:0000313" key="3">
    <source>
        <dbReference type="EMBL" id="EPY36944.1"/>
    </source>
</evidence>
<keyword evidence="4" id="KW-1185">Reference proteome</keyword>
<organism evidence="3 4">
    <name type="scientific">Strigomonas culicis</name>
    <dbReference type="NCBI Taxonomy" id="28005"/>
    <lineage>
        <taxon>Eukaryota</taxon>
        <taxon>Discoba</taxon>
        <taxon>Euglenozoa</taxon>
        <taxon>Kinetoplastea</taxon>
        <taxon>Metakinetoplastina</taxon>
        <taxon>Trypanosomatida</taxon>
        <taxon>Trypanosomatidae</taxon>
        <taxon>Strigomonadinae</taxon>
        <taxon>Strigomonas</taxon>
    </lineage>
</organism>
<gene>
    <name evidence="3" type="ORF">STCU_00328</name>
</gene>
<dbReference type="InterPro" id="IPR011990">
    <property type="entry name" value="TPR-like_helical_dom_sf"/>
</dbReference>
<feature type="region of interest" description="Disordered" evidence="1">
    <location>
        <begin position="109"/>
        <end position="152"/>
    </location>
</feature>
<dbReference type="EMBL" id="ATMH01000328">
    <property type="protein sequence ID" value="EPY36944.1"/>
    <property type="molecule type" value="Genomic_DNA"/>
</dbReference>
<protein>
    <recommendedName>
        <fullName evidence="5">Mitochondrial fission 1 protein</fullName>
    </recommendedName>
</protein>
<keyword evidence="2" id="KW-0472">Membrane</keyword>
<dbReference type="SUPFAM" id="SSF48452">
    <property type="entry name" value="TPR-like"/>
    <property type="match status" value="1"/>
</dbReference>
<dbReference type="GO" id="GO:0005778">
    <property type="term" value="C:peroxisomal membrane"/>
    <property type="evidence" value="ECO:0007669"/>
    <property type="project" value="TreeGrafter"/>
</dbReference>
<dbReference type="Proteomes" id="UP000015354">
    <property type="component" value="Unassembled WGS sequence"/>
</dbReference>
<feature type="transmembrane region" description="Helical" evidence="2">
    <location>
        <begin position="231"/>
        <end position="249"/>
    </location>
</feature>
<dbReference type="InterPro" id="IPR028061">
    <property type="entry name" value="Fis1_TPR_C"/>
</dbReference>
<dbReference type="GO" id="GO:0000266">
    <property type="term" value="P:mitochondrial fission"/>
    <property type="evidence" value="ECO:0007669"/>
    <property type="project" value="InterPro"/>
</dbReference>
<dbReference type="GO" id="GO:0016559">
    <property type="term" value="P:peroxisome fission"/>
    <property type="evidence" value="ECO:0007669"/>
    <property type="project" value="TreeGrafter"/>
</dbReference>
<dbReference type="GO" id="GO:0000422">
    <property type="term" value="P:autophagy of mitochondrion"/>
    <property type="evidence" value="ECO:0007669"/>
    <property type="project" value="TreeGrafter"/>
</dbReference>
<feature type="compositionally biased region" description="Low complexity" evidence="1">
    <location>
        <begin position="132"/>
        <end position="141"/>
    </location>
</feature>
<evidence type="ECO:0000256" key="2">
    <source>
        <dbReference type="SAM" id="Phobius"/>
    </source>
</evidence>
<dbReference type="Gene3D" id="1.25.40.10">
    <property type="entry name" value="Tetratricopeptide repeat domain"/>
    <property type="match status" value="1"/>
</dbReference>